<dbReference type="GO" id="GO:0009307">
    <property type="term" value="P:DNA restriction-modification system"/>
    <property type="evidence" value="ECO:0007669"/>
    <property type="project" value="UniProtKB-KW"/>
</dbReference>
<organism evidence="10 11">
    <name type="scientific">Flavonifractor plautii</name>
    <name type="common">Fusobacterium plautii</name>
    <dbReference type="NCBI Taxonomy" id="292800"/>
    <lineage>
        <taxon>Bacteria</taxon>
        <taxon>Bacillati</taxon>
        <taxon>Bacillota</taxon>
        <taxon>Clostridia</taxon>
        <taxon>Eubacteriales</taxon>
        <taxon>Oscillospiraceae</taxon>
        <taxon>Flavonifractor</taxon>
    </lineage>
</organism>
<dbReference type="GO" id="GO:0005737">
    <property type="term" value="C:cytoplasm"/>
    <property type="evidence" value="ECO:0007669"/>
    <property type="project" value="TreeGrafter"/>
</dbReference>
<comment type="catalytic activity">
    <reaction evidence="7">
        <text>a 2'-deoxycytidine in DNA + S-adenosyl-L-methionine = an N(4)-methyl-2'-deoxycytidine in DNA + S-adenosyl-L-homocysteine + H(+)</text>
        <dbReference type="Rhea" id="RHEA:16857"/>
        <dbReference type="Rhea" id="RHEA-COMP:11369"/>
        <dbReference type="Rhea" id="RHEA-COMP:13674"/>
        <dbReference type="ChEBI" id="CHEBI:15378"/>
        <dbReference type="ChEBI" id="CHEBI:57856"/>
        <dbReference type="ChEBI" id="CHEBI:59789"/>
        <dbReference type="ChEBI" id="CHEBI:85452"/>
        <dbReference type="ChEBI" id="CHEBI:137933"/>
        <dbReference type="EC" id="2.1.1.113"/>
    </reaction>
</comment>
<evidence type="ECO:0000256" key="7">
    <source>
        <dbReference type="ARBA" id="ARBA00049120"/>
    </source>
</evidence>
<dbReference type="PANTHER" id="PTHR13370">
    <property type="entry name" value="RNA METHYLASE-RELATED"/>
    <property type="match status" value="1"/>
</dbReference>
<reference evidence="10" key="1">
    <citation type="submission" date="2023-01" db="EMBL/GenBank/DDBJ databases">
        <title>Human gut microbiome strain richness.</title>
        <authorList>
            <person name="Chen-Liaw A."/>
        </authorList>
    </citation>
    <scope>NUCLEOTIDE SEQUENCE</scope>
    <source>
        <strain evidence="10">2225st1_A6_2225SCRN_200828</strain>
    </source>
</reference>
<protein>
    <recommendedName>
        <fullName evidence="8">Methyltransferase</fullName>
        <ecNumber evidence="8">2.1.1.-</ecNumber>
    </recommendedName>
</protein>
<dbReference type="InterPro" id="IPR017985">
    <property type="entry name" value="MeTrfase_CN4_CS"/>
</dbReference>
<evidence type="ECO:0000313" key="11">
    <source>
        <dbReference type="Proteomes" id="UP001211006"/>
    </source>
</evidence>
<dbReference type="Gene3D" id="3.40.50.150">
    <property type="entry name" value="Vaccinia Virus protein VP39"/>
    <property type="match status" value="1"/>
</dbReference>
<evidence type="ECO:0000256" key="3">
    <source>
        <dbReference type="ARBA" id="ARBA00022679"/>
    </source>
</evidence>
<dbReference type="PROSITE" id="PS00093">
    <property type="entry name" value="N4_MTASE"/>
    <property type="match status" value="1"/>
</dbReference>
<dbReference type="GO" id="GO:0015667">
    <property type="term" value="F:site-specific DNA-methyltransferase (cytosine-N4-specific) activity"/>
    <property type="evidence" value="ECO:0007669"/>
    <property type="project" value="UniProtKB-EC"/>
</dbReference>
<dbReference type="RefSeq" id="WP_256264065.1">
    <property type="nucleotide sequence ID" value="NZ_JAQLWN010000017.1"/>
</dbReference>
<feature type="domain" description="DNA methylase N-4/N-6" evidence="9">
    <location>
        <begin position="23"/>
        <end position="307"/>
    </location>
</feature>
<dbReference type="GO" id="GO:0008170">
    <property type="term" value="F:N-methyltransferase activity"/>
    <property type="evidence" value="ECO:0007669"/>
    <property type="project" value="InterPro"/>
</dbReference>
<keyword evidence="5" id="KW-0680">Restriction system</keyword>
<evidence type="ECO:0000256" key="5">
    <source>
        <dbReference type="ARBA" id="ARBA00022747"/>
    </source>
</evidence>
<comment type="similarity">
    <text evidence="1">Belongs to the N(4)/N(6)-methyltransferase family. N(4) subfamily.</text>
</comment>
<evidence type="ECO:0000259" key="9">
    <source>
        <dbReference type="Pfam" id="PF01555"/>
    </source>
</evidence>
<evidence type="ECO:0000256" key="4">
    <source>
        <dbReference type="ARBA" id="ARBA00022691"/>
    </source>
</evidence>
<evidence type="ECO:0000256" key="1">
    <source>
        <dbReference type="ARBA" id="ARBA00010203"/>
    </source>
</evidence>
<evidence type="ECO:0000256" key="8">
    <source>
        <dbReference type="RuleBase" id="RU362026"/>
    </source>
</evidence>
<evidence type="ECO:0000256" key="2">
    <source>
        <dbReference type="ARBA" id="ARBA00022603"/>
    </source>
</evidence>
<proteinExistence type="inferred from homology"/>
<keyword evidence="2" id="KW-0489">Methyltransferase</keyword>
<keyword evidence="4" id="KW-0949">S-adenosyl-L-methionine</keyword>
<dbReference type="GO" id="GO:0032259">
    <property type="term" value="P:methylation"/>
    <property type="evidence" value="ECO:0007669"/>
    <property type="project" value="UniProtKB-KW"/>
</dbReference>
<dbReference type="EMBL" id="JAQLWO010000014">
    <property type="protein sequence ID" value="MDB7906927.1"/>
    <property type="molecule type" value="Genomic_DNA"/>
</dbReference>
<dbReference type="SUPFAM" id="SSF53335">
    <property type="entry name" value="S-adenosyl-L-methionine-dependent methyltransferases"/>
    <property type="match status" value="1"/>
</dbReference>
<dbReference type="InterPro" id="IPR029063">
    <property type="entry name" value="SAM-dependent_MTases_sf"/>
</dbReference>
<dbReference type="InterPro" id="IPR002941">
    <property type="entry name" value="DNA_methylase_N4/N6"/>
</dbReference>
<dbReference type="PANTHER" id="PTHR13370:SF3">
    <property type="entry name" value="TRNA (GUANINE(10)-N2)-METHYLTRANSFERASE HOMOLOG"/>
    <property type="match status" value="1"/>
</dbReference>
<dbReference type="Proteomes" id="UP001211006">
    <property type="component" value="Unassembled WGS sequence"/>
</dbReference>
<dbReference type="GO" id="GO:0003677">
    <property type="term" value="F:DNA binding"/>
    <property type="evidence" value="ECO:0007669"/>
    <property type="project" value="UniProtKB-KW"/>
</dbReference>
<dbReference type="Pfam" id="PF01555">
    <property type="entry name" value="N6_N4_Mtase"/>
    <property type="match status" value="1"/>
</dbReference>
<keyword evidence="3" id="KW-0808">Transferase</keyword>
<dbReference type="PRINTS" id="PR00508">
    <property type="entry name" value="S21N4MTFRASE"/>
</dbReference>
<gene>
    <name evidence="10" type="ORF">PND83_13135</name>
</gene>
<evidence type="ECO:0000313" key="10">
    <source>
        <dbReference type="EMBL" id="MDB7906927.1"/>
    </source>
</evidence>
<comment type="caution">
    <text evidence="10">The sequence shown here is derived from an EMBL/GenBank/DDBJ whole genome shotgun (WGS) entry which is preliminary data.</text>
</comment>
<dbReference type="EC" id="2.1.1.-" evidence="8"/>
<evidence type="ECO:0000256" key="6">
    <source>
        <dbReference type="ARBA" id="ARBA00023125"/>
    </source>
</evidence>
<sequence>MQADRIYCGDALTVLKTLPDNSVNCCITSPPYYALRDYGVDGQIGREETPALYVERLTSIFREVRRVLTPDGTLWLNIADTYAGKGNQGESLDPKYPNGRTGQVVALNGKVEGCKAKDMIGIPWLLAFALRADGWYLRSDIIWMKANPMPESTKDRPSRCYEHIFLLSKSRRYYYDAAAIAEPVAASTPARMKRGFGAGNKYSADIPGQKHQHLNDHRPNGYADEDIPQLRNKRDVWQINTVPYKGGHFAAFPPKLAETCLLAGCPPGGVVLDPFLGSGTTAAVAKQLGRHYIGIELNPEYCKLAEKRIGGVAV</sequence>
<dbReference type="AlphaFoldDB" id="A0AAW6C4K9"/>
<name>A0AAW6C4K9_FLAPL</name>
<keyword evidence="6" id="KW-0238">DNA-binding</keyword>
<dbReference type="InterPro" id="IPR001091">
    <property type="entry name" value="RM_Methyltransferase"/>
</dbReference>
<accession>A0AAW6C4K9</accession>